<gene>
    <name evidence="1" type="ORF">HPB50_022663</name>
</gene>
<keyword evidence="2" id="KW-1185">Reference proteome</keyword>
<reference evidence="1" key="1">
    <citation type="submission" date="2020-05" db="EMBL/GenBank/DDBJ databases">
        <title>Large-scale comparative analyses of tick genomes elucidate their genetic diversity and vector capacities.</title>
        <authorList>
            <person name="Jia N."/>
            <person name="Wang J."/>
            <person name="Shi W."/>
            <person name="Du L."/>
            <person name="Sun Y."/>
            <person name="Zhan W."/>
            <person name="Jiang J."/>
            <person name="Wang Q."/>
            <person name="Zhang B."/>
            <person name="Ji P."/>
            <person name="Sakyi L.B."/>
            <person name="Cui X."/>
            <person name="Yuan T."/>
            <person name="Jiang B."/>
            <person name="Yang W."/>
            <person name="Lam T.T.-Y."/>
            <person name="Chang Q."/>
            <person name="Ding S."/>
            <person name="Wang X."/>
            <person name="Zhu J."/>
            <person name="Ruan X."/>
            <person name="Zhao L."/>
            <person name="Wei J."/>
            <person name="Que T."/>
            <person name="Du C."/>
            <person name="Cheng J."/>
            <person name="Dai P."/>
            <person name="Han X."/>
            <person name="Huang E."/>
            <person name="Gao Y."/>
            <person name="Liu J."/>
            <person name="Shao H."/>
            <person name="Ye R."/>
            <person name="Li L."/>
            <person name="Wei W."/>
            <person name="Wang X."/>
            <person name="Wang C."/>
            <person name="Yang T."/>
            <person name="Huo Q."/>
            <person name="Li W."/>
            <person name="Guo W."/>
            <person name="Chen H."/>
            <person name="Zhou L."/>
            <person name="Ni X."/>
            <person name="Tian J."/>
            <person name="Zhou Y."/>
            <person name="Sheng Y."/>
            <person name="Liu T."/>
            <person name="Pan Y."/>
            <person name="Xia L."/>
            <person name="Li J."/>
            <person name="Zhao F."/>
            <person name="Cao W."/>
        </authorList>
    </citation>
    <scope>NUCLEOTIDE SEQUENCE</scope>
    <source>
        <strain evidence="1">Hyas-2018</strain>
    </source>
</reference>
<comment type="caution">
    <text evidence="1">The sequence shown here is derived from an EMBL/GenBank/DDBJ whole genome shotgun (WGS) entry which is preliminary data.</text>
</comment>
<dbReference type="Proteomes" id="UP000821845">
    <property type="component" value="Chromosome 7"/>
</dbReference>
<organism evidence="1 2">
    <name type="scientific">Hyalomma asiaticum</name>
    <name type="common">Tick</name>
    <dbReference type="NCBI Taxonomy" id="266040"/>
    <lineage>
        <taxon>Eukaryota</taxon>
        <taxon>Metazoa</taxon>
        <taxon>Ecdysozoa</taxon>
        <taxon>Arthropoda</taxon>
        <taxon>Chelicerata</taxon>
        <taxon>Arachnida</taxon>
        <taxon>Acari</taxon>
        <taxon>Parasitiformes</taxon>
        <taxon>Ixodida</taxon>
        <taxon>Ixodoidea</taxon>
        <taxon>Ixodidae</taxon>
        <taxon>Hyalomminae</taxon>
        <taxon>Hyalomma</taxon>
    </lineage>
</organism>
<evidence type="ECO:0000313" key="2">
    <source>
        <dbReference type="Proteomes" id="UP000821845"/>
    </source>
</evidence>
<accession>A0ACB7RYJ5</accession>
<name>A0ACB7RYJ5_HYAAI</name>
<dbReference type="EMBL" id="CM023487">
    <property type="protein sequence ID" value="KAH6926894.1"/>
    <property type="molecule type" value="Genomic_DNA"/>
</dbReference>
<evidence type="ECO:0000313" key="1">
    <source>
        <dbReference type="EMBL" id="KAH6926894.1"/>
    </source>
</evidence>
<proteinExistence type="predicted"/>
<protein>
    <submittedName>
        <fullName evidence="1">Uncharacterized protein</fullName>
    </submittedName>
</protein>
<sequence>MTAARVPAPSGCGWARDRLPTGSANGPSTDPGCGGCQGGHVRFISWSLVSCAGGHGPFQGTRGACTGCVGWLVASMVASWCGSSTHYGRFLTVLAVVDVVVA</sequence>